<dbReference type="GeneID" id="30203844"/>
<accession>A0A1E3NVR1</accession>
<reference evidence="1 2" key="1">
    <citation type="journal article" date="2016" name="Proc. Natl. Acad. Sci. U.S.A.">
        <title>Comparative genomics of biotechnologically important yeasts.</title>
        <authorList>
            <person name="Riley R."/>
            <person name="Haridas S."/>
            <person name="Wolfe K.H."/>
            <person name="Lopes M.R."/>
            <person name="Hittinger C.T."/>
            <person name="Goeker M."/>
            <person name="Salamov A.A."/>
            <person name="Wisecaver J.H."/>
            <person name="Long T.M."/>
            <person name="Calvey C.H."/>
            <person name="Aerts A.L."/>
            <person name="Barry K.W."/>
            <person name="Choi C."/>
            <person name="Clum A."/>
            <person name="Coughlan A.Y."/>
            <person name="Deshpande S."/>
            <person name="Douglass A.P."/>
            <person name="Hanson S.J."/>
            <person name="Klenk H.-P."/>
            <person name="LaButti K.M."/>
            <person name="Lapidus A."/>
            <person name="Lindquist E.A."/>
            <person name="Lipzen A.M."/>
            <person name="Meier-Kolthoff J.P."/>
            <person name="Ohm R.A."/>
            <person name="Otillar R.P."/>
            <person name="Pangilinan J.L."/>
            <person name="Peng Y."/>
            <person name="Rokas A."/>
            <person name="Rosa C.A."/>
            <person name="Scheuner C."/>
            <person name="Sibirny A.A."/>
            <person name="Slot J.C."/>
            <person name="Stielow J.B."/>
            <person name="Sun H."/>
            <person name="Kurtzman C.P."/>
            <person name="Blackwell M."/>
            <person name="Grigoriev I.V."/>
            <person name="Jeffries T.W."/>
        </authorList>
    </citation>
    <scope>NUCLEOTIDE SEQUENCE [LARGE SCALE GENOMIC DNA]</scope>
    <source>
        <strain evidence="2">ATCC 58044 / CBS 1984 / NCYC 433 / NRRL Y-366-8</strain>
    </source>
</reference>
<dbReference type="Proteomes" id="UP000094112">
    <property type="component" value="Unassembled WGS sequence"/>
</dbReference>
<dbReference type="AlphaFoldDB" id="A0A1E3NVR1"/>
<protein>
    <submittedName>
        <fullName evidence="1">Uncharacterized protein</fullName>
    </submittedName>
</protein>
<keyword evidence="2" id="KW-1185">Reference proteome</keyword>
<dbReference type="RefSeq" id="XP_019036287.1">
    <property type="nucleotide sequence ID" value="XM_019186598.1"/>
</dbReference>
<evidence type="ECO:0000313" key="1">
    <source>
        <dbReference type="EMBL" id="ODQ57080.1"/>
    </source>
</evidence>
<name>A0A1E3NVR1_WICAA</name>
<organism evidence="1 2">
    <name type="scientific">Wickerhamomyces anomalus (strain ATCC 58044 / CBS 1984 / NCYC 433 / NRRL Y-366-8)</name>
    <name type="common">Yeast</name>
    <name type="synonym">Hansenula anomala</name>
    <dbReference type="NCBI Taxonomy" id="683960"/>
    <lineage>
        <taxon>Eukaryota</taxon>
        <taxon>Fungi</taxon>
        <taxon>Dikarya</taxon>
        <taxon>Ascomycota</taxon>
        <taxon>Saccharomycotina</taxon>
        <taxon>Saccharomycetes</taxon>
        <taxon>Phaffomycetales</taxon>
        <taxon>Wickerhamomycetaceae</taxon>
        <taxon>Wickerhamomyces</taxon>
    </lineage>
</organism>
<gene>
    <name evidence="1" type="ORF">WICANDRAFT_97592</name>
</gene>
<dbReference type="EMBL" id="KV454214">
    <property type="protein sequence ID" value="ODQ57080.1"/>
    <property type="molecule type" value="Genomic_DNA"/>
</dbReference>
<sequence>MTVFITSKNPRSIKSSRYHNPLQYQNNLSKMAQSLYLKLEYKFIISESKTKPKTTS</sequence>
<evidence type="ECO:0000313" key="2">
    <source>
        <dbReference type="Proteomes" id="UP000094112"/>
    </source>
</evidence>
<proteinExistence type="predicted"/>